<feature type="transmembrane region" description="Helical" evidence="2">
    <location>
        <begin position="74"/>
        <end position="96"/>
    </location>
</feature>
<gene>
    <name evidence="3" type="ORF">DFJ67_0933</name>
</gene>
<comment type="caution">
    <text evidence="3">The sequence shown here is derived from an EMBL/GenBank/DDBJ whole genome shotgun (WGS) entry which is preliminary data.</text>
</comment>
<dbReference type="EMBL" id="QUMQ01000001">
    <property type="protein sequence ID" value="REF94986.1"/>
    <property type="molecule type" value="Genomic_DNA"/>
</dbReference>
<keyword evidence="2" id="KW-0472">Membrane</keyword>
<organism evidence="3 4">
    <name type="scientific">Asanoa ferruginea</name>
    <dbReference type="NCBI Taxonomy" id="53367"/>
    <lineage>
        <taxon>Bacteria</taxon>
        <taxon>Bacillati</taxon>
        <taxon>Actinomycetota</taxon>
        <taxon>Actinomycetes</taxon>
        <taxon>Micromonosporales</taxon>
        <taxon>Micromonosporaceae</taxon>
        <taxon>Asanoa</taxon>
    </lineage>
</organism>
<sequence length="236" mass="26244">MRRTALSRSTWRRAFDSFADARDQAGVQQHRVLRPVDDPRYVTVDLDFAMAFAVLSLIRAAIRAELIESPEWLPVTALSFATPLALIVSIVVWMNLTKGVVEGHGGRVTVLRNWALSWGSLILFLSYLLPAKTPTAFHVARAGAATLLVAGLLISRTKLHRWLAEPAPAADMASHTHLPQERVPQRLRSGPPPGTPIARLLPPAVEVPSRDWDASSWDPEIQADIERRRRRGEPPR</sequence>
<protein>
    <submittedName>
        <fullName evidence="3">Uncharacterized protein</fullName>
    </submittedName>
</protein>
<keyword evidence="2" id="KW-1133">Transmembrane helix</keyword>
<dbReference type="AlphaFoldDB" id="A0A3D9ZC50"/>
<feature type="transmembrane region" description="Helical" evidence="2">
    <location>
        <begin position="41"/>
        <end position="62"/>
    </location>
</feature>
<keyword evidence="4" id="KW-1185">Reference proteome</keyword>
<accession>A0A3D9ZC50</accession>
<proteinExistence type="predicted"/>
<evidence type="ECO:0000313" key="3">
    <source>
        <dbReference type="EMBL" id="REF94986.1"/>
    </source>
</evidence>
<feature type="transmembrane region" description="Helical" evidence="2">
    <location>
        <begin position="108"/>
        <end position="129"/>
    </location>
</feature>
<keyword evidence="2" id="KW-0812">Transmembrane</keyword>
<feature type="compositionally biased region" description="Basic and acidic residues" evidence="1">
    <location>
        <begin position="224"/>
        <end position="236"/>
    </location>
</feature>
<evidence type="ECO:0000256" key="2">
    <source>
        <dbReference type="SAM" id="Phobius"/>
    </source>
</evidence>
<reference evidence="3 4" key="1">
    <citation type="submission" date="2018-08" db="EMBL/GenBank/DDBJ databases">
        <title>Sequencing the genomes of 1000 actinobacteria strains.</title>
        <authorList>
            <person name="Klenk H.-P."/>
        </authorList>
    </citation>
    <scope>NUCLEOTIDE SEQUENCE [LARGE SCALE GENOMIC DNA]</scope>
    <source>
        <strain evidence="3 4">DSM 44099</strain>
    </source>
</reference>
<dbReference type="RefSeq" id="WP_116066738.1">
    <property type="nucleotide sequence ID" value="NZ_BONB01000018.1"/>
</dbReference>
<dbReference type="Proteomes" id="UP000256913">
    <property type="component" value="Unassembled WGS sequence"/>
</dbReference>
<feature type="transmembrane region" description="Helical" evidence="2">
    <location>
        <begin position="135"/>
        <end position="154"/>
    </location>
</feature>
<name>A0A3D9ZC50_9ACTN</name>
<evidence type="ECO:0000256" key="1">
    <source>
        <dbReference type="SAM" id="MobiDB-lite"/>
    </source>
</evidence>
<dbReference type="OrthoDB" id="4578588at2"/>
<evidence type="ECO:0000313" key="4">
    <source>
        <dbReference type="Proteomes" id="UP000256913"/>
    </source>
</evidence>
<feature type="region of interest" description="Disordered" evidence="1">
    <location>
        <begin position="170"/>
        <end position="236"/>
    </location>
</feature>